<reference evidence="1" key="1">
    <citation type="submission" date="2018-10" db="EMBL/GenBank/DDBJ databases">
        <title>Effector identification in a new, highly contiguous assembly of the strawberry crown rot pathogen Phytophthora cactorum.</title>
        <authorList>
            <person name="Armitage A.D."/>
            <person name="Nellist C.F."/>
            <person name="Bates H."/>
            <person name="Vickerstaff R.J."/>
            <person name="Harrison R.J."/>
        </authorList>
    </citation>
    <scope>NUCLEOTIDE SEQUENCE</scope>
    <source>
        <strain evidence="1">4040</strain>
    </source>
</reference>
<comment type="caution">
    <text evidence="1">The sequence shown here is derived from an EMBL/GenBank/DDBJ whole genome shotgun (WGS) entry which is preliminary data.</text>
</comment>
<dbReference type="Proteomes" id="UP000736787">
    <property type="component" value="Unassembled WGS sequence"/>
</dbReference>
<proteinExistence type="predicted"/>
<name>A0A8T1LFS7_9STRA</name>
<protein>
    <submittedName>
        <fullName evidence="1">Uncharacterized protein</fullName>
    </submittedName>
</protein>
<dbReference type="AlphaFoldDB" id="A0A8T1LFS7"/>
<organism evidence="1 2">
    <name type="scientific">Phytophthora cactorum</name>
    <dbReference type="NCBI Taxonomy" id="29920"/>
    <lineage>
        <taxon>Eukaryota</taxon>
        <taxon>Sar</taxon>
        <taxon>Stramenopiles</taxon>
        <taxon>Oomycota</taxon>
        <taxon>Peronosporomycetes</taxon>
        <taxon>Peronosporales</taxon>
        <taxon>Peronosporaceae</taxon>
        <taxon>Phytophthora</taxon>
    </lineage>
</organism>
<evidence type="ECO:0000313" key="1">
    <source>
        <dbReference type="EMBL" id="KAG2951013.1"/>
    </source>
</evidence>
<sequence>MKRAVGRLQLPPATARYTLLLDFRPTWTLRALVLAQHCWA</sequence>
<dbReference type="EMBL" id="RCMK01000059">
    <property type="protein sequence ID" value="KAG2951013.1"/>
    <property type="molecule type" value="Genomic_DNA"/>
</dbReference>
<evidence type="ECO:0000313" key="2">
    <source>
        <dbReference type="Proteomes" id="UP000736787"/>
    </source>
</evidence>
<gene>
    <name evidence="1" type="ORF">PC117_g3926</name>
</gene>
<accession>A0A8T1LFS7</accession>